<keyword evidence="2" id="KW-1185">Reference proteome</keyword>
<name>A0ABS5RGU5_9MYCO</name>
<reference evidence="1 2" key="1">
    <citation type="submission" date="2021-05" db="EMBL/GenBank/DDBJ databases">
        <title>Mycobacterium acidophilum sp. nov., an extremely acid-tolerant member of the genus Mycobacterium.</title>
        <authorList>
            <person name="Xia J."/>
        </authorList>
    </citation>
    <scope>NUCLEOTIDE SEQUENCE [LARGE SCALE GENOMIC DNA]</scope>
    <source>
        <strain evidence="1 2">M1</strain>
    </source>
</reference>
<proteinExistence type="predicted"/>
<gene>
    <name evidence="1" type="ORF">KIH27_04540</name>
</gene>
<protein>
    <submittedName>
        <fullName evidence="1">Uncharacterized protein</fullName>
    </submittedName>
</protein>
<organism evidence="1 2">
    <name type="scientific">Mycolicibacter acidiphilus</name>
    <dbReference type="NCBI Taxonomy" id="2835306"/>
    <lineage>
        <taxon>Bacteria</taxon>
        <taxon>Bacillati</taxon>
        <taxon>Actinomycetota</taxon>
        <taxon>Actinomycetes</taxon>
        <taxon>Mycobacteriales</taxon>
        <taxon>Mycobacteriaceae</taxon>
        <taxon>Mycolicibacter</taxon>
    </lineage>
</organism>
<dbReference type="Proteomes" id="UP001519535">
    <property type="component" value="Unassembled WGS sequence"/>
</dbReference>
<accession>A0ABS5RGU5</accession>
<evidence type="ECO:0000313" key="2">
    <source>
        <dbReference type="Proteomes" id="UP001519535"/>
    </source>
</evidence>
<dbReference type="EMBL" id="JAHCLR010000005">
    <property type="protein sequence ID" value="MBS9532854.1"/>
    <property type="molecule type" value="Genomic_DNA"/>
</dbReference>
<evidence type="ECO:0000313" key="1">
    <source>
        <dbReference type="EMBL" id="MBS9532854.1"/>
    </source>
</evidence>
<dbReference type="RefSeq" id="WP_214091828.1">
    <property type="nucleotide sequence ID" value="NZ_JAHCLR010000005.1"/>
</dbReference>
<sequence length="69" mass="7521">MTQIAESHSTADLLDRAVTASRDVVARLTQHVEGGDGMTALEQSARGTALIHELRQHINELDKLLPFKG</sequence>
<comment type="caution">
    <text evidence="1">The sequence shown here is derived from an EMBL/GenBank/DDBJ whole genome shotgun (WGS) entry which is preliminary data.</text>
</comment>